<evidence type="ECO:0000256" key="3">
    <source>
        <dbReference type="PROSITE-ProRule" id="PRU00023"/>
    </source>
</evidence>
<comment type="caution">
    <text evidence="4">The sequence shown here is derived from an EMBL/GenBank/DDBJ whole genome shotgun (WGS) entry which is preliminary data.</text>
</comment>
<dbReference type="InterPro" id="IPR036770">
    <property type="entry name" value="Ankyrin_rpt-contain_sf"/>
</dbReference>
<dbReference type="STRING" id="195883.A0A482WMZ1"/>
<dbReference type="SMR" id="A0A482WMZ1"/>
<dbReference type="SMART" id="SM00248">
    <property type="entry name" value="ANK"/>
    <property type="match status" value="8"/>
</dbReference>
<keyword evidence="5" id="KW-1185">Reference proteome</keyword>
<dbReference type="PROSITE" id="PS50297">
    <property type="entry name" value="ANK_REP_REGION"/>
    <property type="match status" value="2"/>
</dbReference>
<dbReference type="InParanoid" id="A0A482WMZ1"/>
<accession>A0A482WMZ1</accession>
<keyword evidence="2 3" id="KW-0040">ANK repeat</keyword>
<feature type="repeat" description="ANK" evidence="3">
    <location>
        <begin position="287"/>
        <end position="312"/>
    </location>
</feature>
<feature type="repeat" description="ANK" evidence="3">
    <location>
        <begin position="72"/>
        <end position="109"/>
    </location>
</feature>
<dbReference type="EMBL" id="QKKF02030011">
    <property type="protein sequence ID" value="RZF34874.1"/>
    <property type="molecule type" value="Genomic_DNA"/>
</dbReference>
<reference evidence="4 5" key="1">
    <citation type="journal article" date="2017" name="Gigascience">
        <title>Genome sequence of the small brown planthopper, Laodelphax striatellus.</title>
        <authorList>
            <person name="Zhu J."/>
            <person name="Jiang F."/>
            <person name="Wang X."/>
            <person name="Yang P."/>
            <person name="Bao Y."/>
            <person name="Zhao W."/>
            <person name="Wang W."/>
            <person name="Lu H."/>
            <person name="Wang Q."/>
            <person name="Cui N."/>
            <person name="Li J."/>
            <person name="Chen X."/>
            <person name="Luo L."/>
            <person name="Yu J."/>
            <person name="Kang L."/>
            <person name="Cui F."/>
        </authorList>
    </citation>
    <scope>NUCLEOTIDE SEQUENCE [LARGE SCALE GENOMIC DNA]</scope>
    <source>
        <strain evidence="4">Lst14</strain>
    </source>
</reference>
<dbReference type="OrthoDB" id="6600467at2759"/>
<feature type="repeat" description="ANK" evidence="3">
    <location>
        <begin position="220"/>
        <end position="252"/>
    </location>
</feature>
<gene>
    <name evidence="4" type="ORF">LSTR_LSTR012871</name>
</gene>
<evidence type="ECO:0000313" key="5">
    <source>
        <dbReference type="Proteomes" id="UP000291343"/>
    </source>
</evidence>
<evidence type="ECO:0000313" key="4">
    <source>
        <dbReference type="EMBL" id="RZF34874.1"/>
    </source>
</evidence>
<dbReference type="Pfam" id="PF12796">
    <property type="entry name" value="Ank_2"/>
    <property type="match status" value="3"/>
</dbReference>
<sequence length="375" mass="41771">MEEENMETDISFHEAVRRGDIITLKKYLEAGQDVNCPDWEGSGDPSILQTSDIHVIRLLCEAGCDVNSRNVRGETALHLTAAMKNNFSEDTSLIMLLLEAGCDPDIQDNINGRTAMHILIRQLANSEYLNLEQKRAFQVLAEKTNLNITDSEQQTPLQILVNSGINNLQYLQILIDNNANPSVQNGRGETALHEALETGWTEGAIALIAAKSDLSKKTRYRETPLHIAARRNRYEAVPELLRNHAPVNAKDLHDNTSLHLAAARGYSSIVEMILSVDETDINAANKDGMTPLHIAVESGFIPVVKLLLKMEACDLKARTKMGHSPFDLAQQEYRRRSQPEMSLILLEELERRKALLSAANQFSPVNYNLIQAAGQ</sequence>
<dbReference type="PANTHER" id="PTHR24126:SF14">
    <property type="entry name" value="ANK_REP_REGION DOMAIN-CONTAINING PROTEIN"/>
    <property type="match status" value="1"/>
</dbReference>
<protein>
    <submittedName>
        <fullName evidence="4">Uncharacterized protein</fullName>
    </submittedName>
</protein>
<dbReference type="PANTHER" id="PTHR24126">
    <property type="entry name" value="ANKYRIN REPEAT, PH AND SEC7 DOMAIN CONTAINING PROTEIN SECG-RELATED"/>
    <property type="match status" value="1"/>
</dbReference>
<evidence type="ECO:0000256" key="2">
    <source>
        <dbReference type="ARBA" id="ARBA00023043"/>
    </source>
</evidence>
<dbReference type="PROSITE" id="PS50088">
    <property type="entry name" value="ANK_REPEAT"/>
    <property type="match status" value="3"/>
</dbReference>
<dbReference type="InterPro" id="IPR002110">
    <property type="entry name" value="Ankyrin_rpt"/>
</dbReference>
<evidence type="ECO:0000256" key="1">
    <source>
        <dbReference type="ARBA" id="ARBA00022737"/>
    </source>
</evidence>
<dbReference type="Gene3D" id="1.25.40.20">
    <property type="entry name" value="Ankyrin repeat-containing domain"/>
    <property type="match status" value="3"/>
</dbReference>
<name>A0A482WMZ1_LAOST</name>
<proteinExistence type="predicted"/>
<dbReference type="SUPFAM" id="SSF48403">
    <property type="entry name" value="Ankyrin repeat"/>
    <property type="match status" value="2"/>
</dbReference>
<keyword evidence="1" id="KW-0677">Repeat</keyword>
<dbReference type="AlphaFoldDB" id="A0A482WMZ1"/>
<organism evidence="4 5">
    <name type="scientific">Laodelphax striatellus</name>
    <name type="common">Small brown planthopper</name>
    <name type="synonym">Delphax striatella</name>
    <dbReference type="NCBI Taxonomy" id="195883"/>
    <lineage>
        <taxon>Eukaryota</taxon>
        <taxon>Metazoa</taxon>
        <taxon>Ecdysozoa</taxon>
        <taxon>Arthropoda</taxon>
        <taxon>Hexapoda</taxon>
        <taxon>Insecta</taxon>
        <taxon>Pterygota</taxon>
        <taxon>Neoptera</taxon>
        <taxon>Paraneoptera</taxon>
        <taxon>Hemiptera</taxon>
        <taxon>Auchenorrhyncha</taxon>
        <taxon>Fulgoroidea</taxon>
        <taxon>Delphacidae</taxon>
        <taxon>Criomorphinae</taxon>
        <taxon>Laodelphax</taxon>
    </lineage>
</organism>
<dbReference type="Proteomes" id="UP000291343">
    <property type="component" value="Unassembled WGS sequence"/>
</dbReference>